<reference evidence="3 4" key="1">
    <citation type="submission" date="2015-01" db="EMBL/GenBank/DDBJ databases">
        <title>The Genome Sequence of Fonsecaea pedrosoi CBS 271.37.</title>
        <authorList>
            <consortium name="The Broad Institute Genomics Platform"/>
            <person name="Cuomo C."/>
            <person name="de Hoog S."/>
            <person name="Gorbushina A."/>
            <person name="Stielow B."/>
            <person name="Teixiera M."/>
            <person name="Abouelleil A."/>
            <person name="Chapman S.B."/>
            <person name="Priest M."/>
            <person name="Young S.K."/>
            <person name="Wortman J."/>
            <person name="Nusbaum C."/>
            <person name="Birren B."/>
        </authorList>
    </citation>
    <scope>NUCLEOTIDE SEQUENCE [LARGE SCALE GENOMIC DNA]</scope>
    <source>
        <strain evidence="3 4">CBS 271.37</strain>
    </source>
</reference>
<evidence type="ECO:0000313" key="4">
    <source>
        <dbReference type="Proteomes" id="UP000053029"/>
    </source>
</evidence>
<protein>
    <submittedName>
        <fullName evidence="3">Uncharacterized protein</fullName>
    </submittedName>
</protein>
<feature type="compositionally biased region" description="Basic and acidic residues" evidence="2">
    <location>
        <begin position="48"/>
        <end position="59"/>
    </location>
</feature>
<name>A0A0D2DES2_9EURO</name>
<dbReference type="EMBL" id="KN846975">
    <property type="protein sequence ID" value="KIW76191.1"/>
    <property type="molecule type" value="Genomic_DNA"/>
</dbReference>
<dbReference type="Proteomes" id="UP000053029">
    <property type="component" value="Unassembled WGS sequence"/>
</dbReference>
<dbReference type="VEuPathDB" id="FungiDB:Z517_10937"/>
<feature type="coiled-coil region" evidence="1">
    <location>
        <begin position="4"/>
        <end position="31"/>
    </location>
</feature>
<evidence type="ECO:0000313" key="3">
    <source>
        <dbReference type="EMBL" id="KIW76191.1"/>
    </source>
</evidence>
<evidence type="ECO:0000256" key="2">
    <source>
        <dbReference type="SAM" id="MobiDB-lite"/>
    </source>
</evidence>
<dbReference type="RefSeq" id="XP_013279999.1">
    <property type="nucleotide sequence ID" value="XM_013424545.1"/>
</dbReference>
<sequence>MDDKARLEYELAEIELEKRQLQLERRELDIKRRLKLLKGSAESADGDATVKSEAKRDDPSETGTTAAQDGSPTELQANVSSSIPVTDGTAVNLSGNLAVEKDQEKVGNENCETRKGTQFPKLCPRKGSEARSIGEKMRNRFFTYEPEEQTAAQRKSQERHEKLLAAFTGCPPSKPSSLLAKQKQSTPSDTFVLTLDSDSDVDTSDSTGGYCARVKRRRVSPRDEKQATDVPGPMTQSQQYDLVKHYTGLLLKHMTSIESTLGYACFQKPTVASKLRRVTFGSTHHSIALLHEDFTAAVNKHAKDSRLRCALVVELDKFEWAQESWWPLCEALNTQQERISFITRVFPDVAEDNFSLEECRAEYGAGKKA</sequence>
<dbReference type="AlphaFoldDB" id="A0A0D2DES2"/>
<keyword evidence="4" id="KW-1185">Reference proteome</keyword>
<keyword evidence="1" id="KW-0175">Coiled coil</keyword>
<feature type="compositionally biased region" description="Polar residues" evidence="2">
    <location>
        <begin position="61"/>
        <end position="76"/>
    </location>
</feature>
<dbReference type="HOGENOM" id="CLU_733625_0_0_1"/>
<evidence type="ECO:0000256" key="1">
    <source>
        <dbReference type="SAM" id="Coils"/>
    </source>
</evidence>
<gene>
    <name evidence="3" type="ORF">Z517_10937</name>
</gene>
<organism evidence="3 4">
    <name type="scientific">Fonsecaea pedrosoi CBS 271.37</name>
    <dbReference type="NCBI Taxonomy" id="1442368"/>
    <lineage>
        <taxon>Eukaryota</taxon>
        <taxon>Fungi</taxon>
        <taxon>Dikarya</taxon>
        <taxon>Ascomycota</taxon>
        <taxon>Pezizomycotina</taxon>
        <taxon>Eurotiomycetes</taxon>
        <taxon>Chaetothyriomycetidae</taxon>
        <taxon>Chaetothyriales</taxon>
        <taxon>Herpotrichiellaceae</taxon>
        <taxon>Fonsecaea</taxon>
    </lineage>
</organism>
<proteinExistence type="predicted"/>
<dbReference type="GeneID" id="25310427"/>
<feature type="region of interest" description="Disordered" evidence="2">
    <location>
        <begin position="37"/>
        <end position="76"/>
    </location>
</feature>
<feature type="region of interest" description="Disordered" evidence="2">
    <location>
        <begin position="216"/>
        <end position="235"/>
    </location>
</feature>
<accession>A0A0D2DES2</accession>
<dbReference type="OrthoDB" id="4154803at2759"/>